<sequence length="113" mass="12424">MGRSAVPKRPKTDPLLLDIARARVAAQVWVDAWSAPPGTSFDDVARRAGLEPLGDRWEVVRPAAAVDLLALLLHRDLAYGGVVVPAPRARELAEGFVGSPRRPPRWSTKRTRR</sequence>
<comment type="caution">
    <text evidence="1">The sequence shown here is derived from an EMBL/GenBank/DDBJ whole genome shotgun (WGS) entry which is preliminary data.</text>
</comment>
<dbReference type="AlphaFoldDB" id="A0A7W4UGJ0"/>
<reference evidence="1 2" key="1">
    <citation type="submission" date="2020-08" db="EMBL/GenBank/DDBJ databases">
        <title>The Agave Microbiome: Exploring the role of microbial communities in plant adaptations to desert environments.</title>
        <authorList>
            <person name="Partida-Martinez L.P."/>
        </authorList>
    </citation>
    <scope>NUCLEOTIDE SEQUENCE [LARGE SCALE GENOMIC DNA]</scope>
    <source>
        <strain evidence="1 2">RAS26</strain>
    </source>
</reference>
<accession>A0A7W4UGJ0</accession>
<gene>
    <name evidence="1" type="ORF">FHR80_002150</name>
</gene>
<dbReference type="EMBL" id="JACHVX010000003">
    <property type="protein sequence ID" value="MBB2923225.1"/>
    <property type="molecule type" value="Genomic_DNA"/>
</dbReference>
<evidence type="ECO:0000313" key="2">
    <source>
        <dbReference type="Proteomes" id="UP000518206"/>
    </source>
</evidence>
<dbReference type="Proteomes" id="UP000518206">
    <property type="component" value="Unassembled WGS sequence"/>
</dbReference>
<evidence type="ECO:0000313" key="1">
    <source>
        <dbReference type="EMBL" id="MBB2923225.1"/>
    </source>
</evidence>
<name>A0A7W4UGJ0_9CELL</name>
<reference evidence="1 2" key="2">
    <citation type="submission" date="2020-08" db="EMBL/GenBank/DDBJ databases">
        <authorList>
            <person name="Partida-Martinez L."/>
            <person name="Huntemann M."/>
            <person name="Clum A."/>
            <person name="Wang J."/>
            <person name="Palaniappan K."/>
            <person name="Ritter S."/>
            <person name="Chen I.-M."/>
            <person name="Stamatis D."/>
            <person name="Reddy T."/>
            <person name="O'Malley R."/>
            <person name="Daum C."/>
            <person name="Shapiro N."/>
            <person name="Ivanova N."/>
            <person name="Kyrpides N."/>
            <person name="Woyke T."/>
        </authorList>
    </citation>
    <scope>NUCLEOTIDE SEQUENCE [LARGE SCALE GENOMIC DNA]</scope>
    <source>
        <strain evidence="1 2">RAS26</strain>
    </source>
</reference>
<dbReference type="RefSeq" id="WP_183296097.1">
    <property type="nucleotide sequence ID" value="NZ_JACHVX010000003.1"/>
</dbReference>
<organism evidence="1 2">
    <name type="scientific">Cellulomonas cellasea</name>
    <dbReference type="NCBI Taxonomy" id="43670"/>
    <lineage>
        <taxon>Bacteria</taxon>
        <taxon>Bacillati</taxon>
        <taxon>Actinomycetota</taxon>
        <taxon>Actinomycetes</taxon>
        <taxon>Micrococcales</taxon>
        <taxon>Cellulomonadaceae</taxon>
        <taxon>Cellulomonas</taxon>
    </lineage>
</organism>
<protein>
    <submittedName>
        <fullName evidence="1">Uncharacterized protein</fullName>
    </submittedName>
</protein>
<proteinExistence type="predicted"/>